<evidence type="ECO:0000256" key="1">
    <source>
        <dbReference type="SAM" id="MobiDB-lite"/>
    </source>
</evidence>
<keyword evidence="3" id="KW-1185">Reference proteome</keyword>
<evidence type="ECO:0000313" key="2">
    <source>
        <dbReference type="EMBL" id="CAL1616929.1"/>
    </source>
</evidence>
<feature type="region of interest" description="Disordered" evidence="1">
    <location>
        <begin position="37"/>
        <end position="84"/>
    </location>
</feature>
<name>A0AAV2MU91_KNICA</name>
<proteinExistence type="predicted"/>
<reference evidence="2 3" key="1">
    <citation type="submission" date="2024-04" db="EMBL/GenBank/DDBJ databases">
        <authorList>
            <person name="Waldvogel A.-M."/>
            <person name="Schoenle A."/>
        </authorList>
    </citation>
    <scope>NUCLEOTIDE SEQUENCE [LARGE SCALE GENOMIC DNA]</scope>
</reference>
<dbReference type="AlphaFoldDB" id="A0AAV2MU91"/>
<feature type="compositionally biased region" description="Polar residues" evidence="1">
    <location>
        <begin position="55"/>
        <end position="84"/>
    </location>
</feature>
<feature type="compositionally biased region" description="Basic and acidic residues" evidence="1">
    <location>
        <begin position="43"/>
        <end position="52"/>
    </location>
</feature>
<accession>A0AAV2MU91</accession>
<sequence>MSRLNPDAQRGLISLCYEIPPNCNDGDERIHIHQLYPPLSRQGDGDRSDTRRFKGQSSGRTMKTILSLQSSHLPKQKQAENNVQ</sequence>
<evidence type="ECO:0000313" key="3">
    <source>
        <dbReference type="Proteomes" id="UP001497482"/>
    </source>
</evidence>
<dbReference type="Proteomes" id="UP001497482">
    <property type="component" value="Chromosome 9"/>
</dbReference>
<organism evidence="2 3">
    <name type="scientific">Knipowitschia caucasica</name>
    <name type="common">Caucasian dwarf goby</name>
    <name type="synonym">Pomatoschistus caucasicus</name>
    <dbReference type="NCBI Taxonomy" id="637954"/>
    <lineage>
        <taxon>Eukaryota</taxon>
        <taxon>Metazoa</taxon>
        <taxon>Chordata</taxon>
        <taxon>Craniata</taxon>
        <taxon>Vertebrata</taxon>
        <taxon>Euteleostomi</taxon>
        <taxon>Actinopterygii</taxon>
        <taxon>Neopterygii</taxon>
        <taxon>Teleostei</taxon>
        <taxon>Neoteleostei</taxon>
        <taxon>Acanthomorphata</taxon>
        <taxon>Gobiaria</taxon>
        <taxon>Gobiiformes</taxon>
        <taxon>Gobioidei</taxon>
        <taxon>Gobiidae</taxon>
        <taxon>Gobiinae</taxon>
        <taxon>Knipowitschia</taxon>
    </lineage>
</organism>
<protein>
    <submittedName>
        <fullName evidence="2">Uncharacterized protein</fullName>
    </submittedName>
</protein>
<dbReference type="EMBL" id="OZ035831">
    <property type="protein sequence ID" value="CAL1616929.1"/>
    <property type="molecule type" value="Genomic_DNA"/>
</dbReference>
<gene>
    <name evidence="2" type="ORF">KC01_LOCUS42625</name>
</gene>